<evidence type="ECO:0000259" key="4">
    <source>
        <dbReference type="Pfam" id="PF08450"/>
    </source>
</evidence>
<dbReference type="PANTHER" id="PTHR10907">
    <property type="entry name" value="REGUCALCIN"/>
    <property type="match status" value="1"/>
</dbReference>
<comment type="similarity">
    <text evidence="1">Belongs to the SMP-30/CGR1 family.</text>
</comment>
<dbReference type="Pfam" id="PF08450">
    <property type="entry name" value="SGL"/>
    <property type="match status" value="1"/>
</dbReference>
<dbReference type="GO" id="GO:0005509">
    <property type="term" value="F:calcium ion binding"/>
    <property type="evidence" value="ECO:0007669"/>
    <property type="project" value="TreeGrafter"/>
</dbReference>
<accession>A0A061A4J3</accession>
<proteinExistence type="inferred from homology"/>
<feature type="binding site" evidence="3">
    <location>
        <position position="23"/>
    </location>
    <ligand>
        <name>a divalent metal cation</name>
        <dbReference type="ChEBI" id="CHEBI:60240"/>
    </ligand>
</feature>
<protein>
    <submittedName>
        <fullName evidence="5">Calcium-binding protein</fullName>
    </submittedName>
</protein>
<feature type="domain" description="SMP-30/Gluconolactonase/LRE-like region" evidence="4">
    <location>
        <begin position="21"/>
        <end position="267"/>
    </location>
</feature>
<organism evidence="5">
    <name type="scientific">Streptomyces iranensis</name>
    <dbReference type="NCBI Taxonomy" id="576784"/>
    <lineage>
        <taxon>Bacteria</taxon>
        <taxon>Bacillati</taxon>
        <taxon>Actinomycetota</taxon>
        <taxon>Actinomycetes</taxon>
        <taxon>Kitasatosporales</taxon>
        <taxon>Streptomycetaceae</taxon>
        <taxon>Streptomyces</taxon>
        <taxon>Streptomyces violaceusniger group</taxon>
    </lineage>
</organism>
<gene>
    <name evidence="5" type="ORF">SIRAN9735</name>
</gene>
<feature type="binding site" evidence="3">
    <location>
        <position position="158"/>
    </location>
    <ligand>
        <name>a divalent metal cation</name>
        <dbReference type="ChEBI" id="CHEBI:60240"/>
    </ligand>
</feature>
<dbReference type="Gene3D" id="2.120.10.30">
    <property type="entry name" value="TolB, C-terminal domain"/>
    <property type="match status" value="1"/>
</dbReference>
<comment type="cofactor">
    <cofactor evidence="3">
        <name>Zn(2+)</name>
        <dbReference type="ChEBI" id="CHEBI:29105"/>
    </cofactor>
    <text evidence="3">Binds 1 divalent metal cation per subunit.</text>
</comment>
<feature type="binding site" evidence="3">
    <location>
        <position position="208"/>
    </location>
    <ligand>
        <name>a divalent metal cation</name>
        <dbReference type="ChEBI" id="CHEBI:60240"/>
    </ligand>
</feature>
<dbReference type="GO" id="GO:0019853">
    <property type="term" value="P:L-ascorbic acid biosynthetic process"/>
    <property type="evidence" value="ECO:0007669"/>
    <property type="project" value="TreeGrafter"/>
</dbReference>
<sequence>MAMARPTPQRAELWADCRCSLAESPRWDDRTNQLLWVDLDAGDLWKARTDRTAPPDGGPVRVQFDRPTSVAVPRMDGGLLTAGPGGFVWTDRDGRPGRTVDLPEDWSVMRMNDGACDPAGRLLCGSTSREAGAGPGRLYQLDGDGRVRVLLDGLGMSNGIAWSPTGDTVYHVDSLAHEVAAHDYDVDGGALGDRRRFLVLEEDFGMPDGLTVDAEGFLWVAVWGAGRVLRCAPDGEVVSHVDVPARYVTACAFGGDSLSDLYITTARRPSTGRPPRAEPAAGGVFRCAPGTSGLPLSRFDG</sequence>
<evidence type="ECO:0000313" key="5">
    <source>
        <dbReference type="EMBL" id="CDR17760.1"/>
    </source>
</evidence>
<feature type="binding site" evidence="3">
    <location>
        <position position="130"/>
    </location>
    <ligand>
        <name>substrate</name>
    </ligand>
</feature>
<dbReference type="EMBL" id="LK022848">
    <property type="protein sequence ID" value="CDR17760.1"/>
    <property type="molecule type" value="Genomic_DNA"/>
</dbReference>
<feature type="binding site" evidence="3">
    <location>
        <position position="112"/>
    </location>
    <ligand>
        <name>substrate</name>
    </ligand>
</feature>
<dbReference type="GO" id="GO:0004341">
    <property type="term" value="F:gluconolactonase activity"/>
    <property type="evidence" value="ECO:0007669"/>
    <property type="project" value="TreeGrafter"/>
</dbReference>
<evidence type="ECO:0000256" key="1">
    <source>
        <dbReference type="ARBA" id="ARBA00008853"/>
    </source>
</evidence>
<evidence type="ECO:0000256" key="3">
    <source>
        <dbReference type="PIRSR" id="PIRSR605511-2"/>
    </source>
</evidence>
<dbReference type="AlphaFoldDB" id="A0A061A4J3"/>
<dbReference type="InterPro" id="IPR005511">
    <property type="entry name" value="SMP-30"/>
</dbReference>
<name>A0A061A4J3_9ACTN</name>
<dbReference type="HOGENOM" id="CLU_036110_3_1_11"/>
<reference evidence="5" key="1">
    <citation type="submission" date="2014-05" db="EMBL/GenBank/DDBJ databases">
        <authorList>
            <person name="Horn Fabian"/>
        </authorList>
    </citation>
    <scope>NUCLEOTIDE SEQUENCE</scope>
</reference>
<keyword evidence="3" id="KW-0479">Metal-binding</keyword>
<dbReference type="InterPro" id="IPR011042">
    <property type="entry name" value="6-blade_b-propeller_TolB-like"/>
</dbReference>
<keyword evidence="3" id="KW-0862">Zinc</keyword>
<dbReference type="PANTHER" id="PTHR10907:SF47">
    <property type="entry name" value="REGUCALCIN"/>
    <property type="match status" value="1"/>
</dbReference>
<dbReference type="SUPFAM" id="SSF63829">
    <property type="entry name" value="Calcium-dependent phosphotriesterase"/>
    <property type="match status" value="1"/>
</dbReference>
<feature type="binding site" evidence="3">
    <location>
        <position position="110"/>
    </location>
    <ligand>
        <name>substrate</name>
    </ligand>
</feature>
<dbReference type="InterPro" id="IPR013658">
    <property type="entry name" value="SGL"/>
</dbReference>
<evidence type="ECO:0000256" key="2">
    <source>
        <dbReference type="PIRSR" id="PIRSR605511-1"/>
    </source>
</evidence>
<feature type="active site" description="Proton donor/acceptor" evidence="2">
    <location>
        <position position="208"/>
    </location>
</feature>
<dbReference type="PRINTS" id="PR01790">
    <property type="entry name" value="SMP30FAMILY"/>
</dbReference>